<dbReference type="FunFam" id="3.90.1490.10:FF:000001">
    <property type="entry name" value="Diphthine--ammonia ligase"/>
    <property type="match status" value="1"/>
</dbReference>
<accession>A0A8X6PT71</accession>
<evidence type="ECO:0000256" key="2">
    <source>
        <dbReference type="ARBA" id="ARBA00008496"/>
    </source>
</evidence>
<evidence type="ECO:0000256" key="4">
    <source>
        <dbReference type="ARBA" id="ARBA00018426"/>
    </source>
</evidence>
<evidence type="ECO:0000256" key="8">
    <source>
        <dbReference type="ARBA" id="ARBA00029814"/>
    </source>
</evidence>
<dbReference type="InterPro" id="IPR030662">
    <property type="entry name" value="DPH6/MJ0570"/>
</dbReference>
<comment type="pathway">
    <text evidence="1">Protein modification; peptidyl-diphthamide biosynthesis.</text>
</comment>
<proteinExistence type="inferred from homology"/>
<sequence length="310" mass="35268">MKVVALISGGKDSCYNMIQCVAHGHEVVALAHLQPKQDEMDSYMYQSVGHNALSLYAAAVELPMFQQSIEGKPLNQEFDYLPTEGDEVEDLYKLLKKVKDSMNVEGVSVGAIFSDYQRLRVENVCKRLGLQMLAYLWHRDQAELLQEMIDSKMHAIIIKVAAIGLDPKIHLGMTLEEIQPHLIAMNKKFDLNVCGEGGEFETLTLDCPLFKKKLVVLDKEVVIHSNDAFAPGHQPSFLLNTMCMGENQLLLDNLRILCAKGKLEHQFECLEFIKWEMSRHEENWRICSIDTMLNIVLDLVIMEVSVNWET</sequence>
<evidence type="ECO:0000256" key="12">
    <source>
        <dbReference type="ARBA" id="ARBA00048108"/>
    </source>
</evidence>
<keyword evidence="6" id="KW-0547">Nucleotide-binding</keyword>
<dbReference type="InterPro" id="IPR014729">
    <property type="entry name" value="Rossmann-like_a/b/a_fold"/>
</dbReference>
<organism evidence="14 15">
    <name type="scientific">Nephila pilipes</name>
    <name type="common">Giant wood spider</name>
    <name type="synonym">Nephila maculata</name>
    <dbReference type="NCBI Taxonomy" id="299642"/>
    <lineage>
        <taxon>Eukaryota</taxon>
        <taxon>Metazoa</taxon>
        <taxon>Ecdysozoa</taxon>
        <taxon>Arthropoda</taxon>
        <taxon>Chelicerata</taxon>
        <taxon>Arachnida</taxon>
        <taxon>Araneae</taxon>
        <taxon>Araneomorphae</taxon>
        <taxon>Entelegynae</taxon>
        <taxon>Araneoidea</taxon>
        <taxon>Nephilidae</taxon>
        <taxon>Nephila</taxon>
    </lineage>
</organism>
<evidence type="ECO:0000256" key="1">
    <source>
        <dbReference type="ARBA" id="ARBA00005156"/>
    </source>
</evidence>
<evidence type="ECO:0000313" key="14">
    <source>
        <dbReference type="EMBL" id="GFT87989.1"/>
    </source>
</evidence>
<comment type="caution">
    <text evidence="14">The sequence shown here is derived from an EMBL/GenBank/DDBJ whole genome shotgun (WGS) entry which is preliminary data.</text>
</comment>
<dbReference type="PANTHER" id="PTHR12196:SF2">
    <property type="entry name" value="DIPHTHINE--AMMONIA LIGASE"/>
    <property type="match status" value="1"/>
</dbReference>
<evidence type="ECO:0000256" key="3">
    <source>
        <dbReference type="ARBA" id="ARBA00012089"/>
    </source>
</evidence>
<dbReference type="OrthoDB" id="686384at2759"/>
<dbReference type="GO" id="GO:0005524">
    <property type="term" value="F:ATP binding"/>
    <property type="evidence" value="ECO:0007669"/>
    <property type="project" value="UniProtKB-KW"/>
</dbReference>
<evidence type="ECO:0000256" key="7">
    <source>
        <dbReference type="ARBA" id="ARBA00022840"/>
    </source>
</evidence>
<evidence type="ECO:0000256" key="10">
    <source>
        <dbReference type="ARBA" id="ARBA00031552"/>
    </source>
</evidence>
<dbReference type="InterPro" id="IPR002761">
    <property type="entry name" value="Diphthami_syn_dom"/>
</dbReference>
<dbReference type="FunFam" id="3.40.50.620:FF:000069">
    <property type="entry name" value="diphthine--ammonia ligase"/>
    <property type="match status" value="1"/>
</dbReference>
<dbReference type="AlphaFoldDB" id="A0A8X6PT71"/>
<dbReference type="EMBL" id="BMAW01120174">
    <property type="protein sequence ID" value="GFT87989.1"/>
    <property type="molecule type" value="Genomic_DNA"/>
</dbReference>
<evidence type="ECO:0000256" key="6">
    <source>
        <dbReference type="ARBA" id="ARBA00022741"/>
    </source>
</evidence>
<keyword evidence="5 14" id="KW-0436">Ligase</keyword>
<name>A0A8X6PT71_NEPPI</name>
<dbReference type="NCBIfam" id="TIGR00290">
    <property type="entry name" value="MJ0570_dom"/>
    <property type="match status" value="1"/>
</dbReference>
<gene>
    <name evidence="14" type="primary">DPH6</name>
    <name evidence="14" type="ORF">NPIL_432031</name>
</gene>
<feature type="domain" description="Diphthamide synthase" evidence="13">
    <location>
        <begin position="1"/>
        <end position="225"/>
    </location>
</feature>
<keyword evidence="15" id="KW-1185">Reference proteome</keyword>
<reference evidence="14" key="1">
    <citation type="submission" date="2020-08" db="EMBL/GenBank/DDBJ databases">
        <title>Multicomponent nature underlies the extraordinary mechanical properties of spider dragline silk.</title>
        <authorList>
            <person name="Kono N."/>
            <person name="Nakamura H."/>
            <person name="Mori M."/>
            <person name="Yoshida Y."/>
            <person name="Ohtoshi R."/>
            <person name="Malay A.D."/>
            <person name="Moran D.A.P."/>
            <person name="Tomita M."/>
            <person name="Numata K."/>
            <person name="Arakawa K."/>
        </authorList>
    </citation>
    <scope>NUCLEOTIDE SEQUENCE</scope>
</reference>
<comment type="catalytic activity">
    <reaction evidence="12">
        <text>diphthine-[translation elongation factor 2] + NH4(+) + ATP = diphthamide-[translation elongation factor 2] + AMP + diphosphate + H(+)</text>
        <dbReference type="Rhea" id="RHEA:19753"/>
        <dbReference type="Rhea" id="RHEA-COMP:10172"/>
        <dbReference type="Rhea" id="RHEA-COMP:10174"/>
        <dbReference type="ChEBI" id="CHEBI:15378"/>
        <dbReference type="ChEBI" id="CHEBI:16692"/>
        <dbReference type="ChEBI" id="CHEBI:28938"/>
        <dbReference type="ChEBI" id="CHEBI:30616"/>
        <dbReference type="ChEBI" id="CHEBI:33019"/>
        <dbReference type="ChEBI" id="CHEBI:82696"/>
        <dbReference type="ChEBI" id="CHEBI:456215"/>
        <dbReference type="EC" id="6.3.1.14"/>
    </reaction>
</comment>
<dbReference type="Gene3D" id="3.90.1490.10">
    <property type="entry name" value="putative n-type atp pyrophosphatase, domain 2"/>
    <property type="match status" value="1"/>
</dbReference>
<dbReference type="GO" id="GO:0017183">
    <property type="term" value="P:protein histidyl modification to diphthamide"/>
    <property type="evidence" value="ECO:0007669"/>
    <property type="project" value="TreeGrafter"/>
</dbReference>
<dbReference type="Proteomes" id="UP000887013">
    <property type="component" value="Unassembled WGS sequence"/>
</dbReference>
<evidence type="ECO:0000256" key="9">
    <source>
        <dbReference type="ARBA" id="ARBA00031202"/>
    </source>
</evidence>
<dbReference type="SUPFAM" id="SSF52402">
    <property type="entry name" value="Adenine nucleotide alpha hydrolases-like"/>
    <property type="match status" value="1"/>
</dbReference>
<protein>
    <recommendedName>
        <fullName evidence="4">Diphthine--ammonia ligase</fullName>
        <ecNumber evidence="3">6.3.1.14</ecNumber>
    </recommendedName>
    <alternativeName>
        <fullName evidence="9">ATP-binding domain-containing protein 4</fullName>
    </alternativeName>
    <alternativeName>
        <fullName evidence="8">Diphthamide synthase</fullName>
    </alternativeName>
    <alternativeName>
        <fullName evidence="10">Diphthamide synthetase</fullName>
    </alternativeName>
    <alternativeName>
        <fullName evidence="11">Protein DPH6 homolog</fullName>
    </alternativeName>
</protein>
<dbReference type="GO" id="GO:0017178">
    <property type="term" value="F:diphthine-ammonia ligase activity"/>
    <property type="evidence" value="ECO:0007669"/>
    <property type="project" value="UniProtKB-EC"/>
</dbReference>
<dbReference type="Gene3D" id="3.40.50.620">
    <property type="entry name" value="HUPs"/>
    <property type="match status" value="1"/>
</dbReference>
<evidence type="ECO:0000256" key="11">
    <source>
        <dbReference type="ARBA" id="ARBA00032849"/>
    </source>
</evidence>
<dbReference type="CDD" id="cd01994">
    <property type="entry name" value="AANH_PF0828-like"/>
    <property type="match status" value="1"/>
</dbReference>
<dbReference type="EC" id="6.3.1.14" evidence="3"/>
<comment type="similarity">
    <text evidence="2">Belongs to the Diphthine--ammonia ligase family.</text>
</comment>
<evidence type="ECO:0000256" key="5">
    <source>
        <dbReference type="ARBA" id="ARBA00022598"/>
    </source>
</evidence>
<evidence type="ECO:0000259" key="13">
    <source>
        <dbReference type="Pfam" id="PF01902"/>
    </source>
</evidence>
<keyword evidence="7" id="KW-0067">ATP-binding</keyword>
<dbReference type="Pfam" id="PF01902">
    <property type="entry name" value="Diphthami_syn_2"/>
    <property type="match status" value="1"/>
</dbReference>
<evidence type="ECO:0000313" key="15">
    <source>
        <dbReference type="Proteomes" id="UP000887013"/>
    </source>
</evidence>
<dbReference type="PANTHER" id="PTHR12196">
    <property type="entry name" value="DOMAIN OF UNKNOWN FUNCTION 71 DUF71 -CONTAINING PROTEIN"/>
    <property type="match status" value="1"/>
</dbReference>